<dbReference type="PROSITE" id="PS01175">
    <property type="entry name" value="RIBONUCLEASE_II"/>
    <property type="match status" value="1"/>
</dbReference>
<dbReference type="EC" id="3.1.13.1" evidence="7"/>
<dbReference type="NCBIfam" id="TIGR02063">
    <property type="entry name" value="RNase_R"/>
    <property type="match status" value="1"/>
</dbReference>
<dbReference type="SMART" id="SM00316">
    <property type="entry name" value="S1"/>
    <property type="match status" value="1"/>
</dbReference>
<keyword evidence="5 7" id="KW-0269">Exonuclease</keyword>
<gene>
    <name evidence="7 9" type="primary">rnr</name>
    <name evidence="9" type="ORF">KSV97_09495</name>
    <name evidence="10" type="ORF">KSW06_09420</name>
</gene>
<dbReference type="EMBL" id="JAHOEF010000076">
    <property type="protein sequence ID" value="MBV3383439.1"/>
    <property type="molecule type" value="Genomic_DNA"/>
</dbReference>
<evidence type="ECO:0000313" key="10">
    <source>
        <dbReference type="EMBL" id="MBV3393461.1"/>
    </source>
</evidence>
<evidence type="ECO:0000256" key="2">
    <source>
        <dbReference type="ARBA" id="ARBA00022490"/>
    </source>
</evidence>
<dbReference type="InterPro" id="IPR011805">
    <property type="entry name" value="RNase_R"/>
</dbReference>
<keyword evidence="6 7" id="KW-0694">RNA-binding</keyword>
<dbReference type="InterPro" id="IPR022966">
    <property type="entry name" value="RNase_II/R_CS"/>
</dbReference>
<name>A0AAW4N073_9FIRM</name>
<dbReference type="Pfam" id="PF00773">
    <property type="entry name" value="RNB"/>
    <property type="match status" value="1"/>
</dbReference>
<evidence type="ECO:0000256" key="4">
    <source>
        <dbReference type="ARBA" id="ARBA00022801"/>
    </source>
</evidence>
<dbReference type="CDD" id="cd04471">
    <property type="entry name" value="S1_RNase_R"/>
    <property type="match status" value="1"/>
</dbReference>
<dbReference type="Proteomes" id="UP001196408">
    <property type="component" value="Unassembled WGS sequence"/>
</dbReference>
<dbReference type="Pfam" id="PF08206">
    <property type="entry name" value="OB_RNB"/>
    <property type="match status" value="1"/>
</dbReference>
<evidence type="ECO:0000256" key="6">
    <source>
        <dbReference type="ARBA" id="ARBA00022884"/>
    </source>
</evidence>
<sequence>MKEDVLELLKNKDLKNRKIDALASALHYDSTEEYIAFVKLMNRLEEDGEVIRDNQNNYHSIDDFHYLKGVLSLNKKGFGFVKVDEETEYYINSKNLNGAFDQDEVMIETTVYRGKPEGRVVKIIKRGMTRLVGLVRKGRRELIIMPDDPKFTDWIYVDEAHAHGAMPGHKVVVEIKKYEPYLKGDIVKIIGHKNDPGVDILSVVNKYDVDIDFPQAVYDEIESIPQSIDPSDIPNRLDIRDWQIVTIDGDDAKDLDDAISLKKLDNGNYQLGVHIADVSFYVNEGTELNKEAIRRGTSIYLVDRVIPMLPHKLSNGICSLNEGVDRYAISCIMEINDKGQVVDHNIYPTVIRSSHRMTYNNVNAILAGHKGLKKKYSDAVELFFNMKELAAILRKKRDRRGAIDFDVDEAKVLVDDKGRAVDVVLRNRGESDHIIEEFMLCANETVAEHFKWMDVPFIYRIHEYPKKEKLQQFVSIAKPLGYTIHGSLEKINPHELARMIEESKGTPEHDIISTLLLRSMQKARYDAQCLGHFGLADEFYTHFTSPIRRYPDLLVHRLIRTYLFKNDYSRMNEFEEMIPVLAEQSSNRERIAIDIEREVEDMKKAEFMSHHVGEVFDGYISSITSFGFFVSLPNTIEGLVHMTSLTDDYYAYDEKNLILIGEHTGRMFKMSDPVKVRVTEANKLEKTIDFELVKAGSHRKKKRKFRTRR</sequence>
<dbReference type="InterPro" id="IPR013223">
    <property type="entry name" value="RNase_B_OB_dom"/>
</dbReference>
<dbReference type="AlphaFoldDB" id="A0AAW4N073"/>
<keyword evidence="3 7" id="KW-0540">Nuclease</keyword>
<keyword evidence="4 7" id="KW-0378">Hydrolase</keyword>
<evidence type="ECO:0000259" key="8">
    <source>
        <dbReference type="PROSITE" id="PS50126"/>
    </source>
</evidence>
<dbReference type="PANTHER" id="PTHR23355:SF9">
    <property type="entry name" value="DIS3-LIKE EXONUCLEASE 2"/>
    <property type="match status" value="1"/>
</dbReference>
<proteinExistence type="inferred from homology"/>
<dbReference type="InterPro" id="IPR040476">
    <property type="entry name" value="CSD2"/>
</dbReference>
<dbReference type="Pfam" id="PF00575">
    <property type="entry name" value="S1"/>
    <property type="match status" value="1"/>
</dbReference>
<dbReference type="InterPro" id="IPR004476">
    <property type="entry name" value="RNase_II/RNase_R"/>
</dbReference>
<keyword evidence="2 7" id="KW-0963">Cytoplasm</keyword>
<dbReference type="GO" id="GO:0006402">
    <property type="term" value="P:mRNA catabolic process"/>
    <property type="evidence" value="ECO:0007669"/>
    <property type="project" value="TreeGrafter"/>
</dbReference>
<comment type="caution">
    <text evidence="9">The sequence shown here is derived from an EMBL/GenBank/DDBJ whole genome shotgun (WGS) entry which is preliminary data.</text>
</comment>
<comment type="function">
    <text evidence="7">3'-5' exoribonuclease that releases 5'-nucleoside monophosphates and is involved in maturation of structured RNAs.</text>
</comment>
<keyword evidence="12" id="KW-1185">Reference proteome</keyword>
<evidence type="ECO:0000256" key="1">
    <source>
        <dbReference type="ARBA" id="ARBA00004496"/>
    </source>
</evidence>
<evidence type="ECO:0000313" key="11">
    <source>
        <dbReference type="Proteomes" id="UP001196408"/>
    </source>
</evidence>
<dbReference type="Pfam" id="PF17876">
    <property type="entry name" value="CSD2"/>
    <property type="match status" value="1"/>
</dbReference>
<dbReference type="HAMAP" id="MF_01895">
    <property type="entry name" value="RNase_R"/>
    <property type="match status" value="1"/>
</dbReference>
<protein>
    <recommendedName>
        <fullName evidence="7">Ribonuclease R</fullName>
        <shortName evidence="7">RNase R</shortName>
        <ecNumber evidence="7">3.1.13.1</ecNumber>
    </recommendedName>
</protein>
<dbReference type="EMBL" id="JAHOEL010000075">
    <property type="protein sequence ID" value="MBV3393461.1"/>
    <property type="molecule type" value="Genomic_DNA"/>
</dbReference>
<dbReference type="NCBIfam" id="TIGR00358">
    <property type="entry name" value="3_prime_RNase"/>
    <property type="match status" value="1"/>
</dbReference>
<comment type="subcellular location">
    <subcellularLocation>
        <location evidence="1 7">Cytoplasm</location>
    </subcellularLocation>
</comment>
<evidence type="ECO:0000313" key="9">
    <source>
        <dbReference type="EMBL" id="MBV3383439.1"/>
    </source>
</evidence>
<evidence type="ECO:0000256" key="7">
    <source>
        <dbReference type="HAMAP-Rule" id="MF_01895"/>
    </source>
</evidence>
<evidence type="ECO:0000313" key="12">
    <source>
        <dbReference type="Proteomes" id="UP001197492"/>
    </source>
</evidence>
<dbReference type="GO" id="GO:0003723">
    <property type="term" value="F:RNA binding"/>
    <property type="evidence" value="ECO:0007669"/>
    <property type="project" value="UniProtKB-UniRule"/>
</dbReference>
<dbReference type="InterPro" id="IPR003029">
    <property type="entry name" value="S1_domain"/>
</dbReference>
<organism evidence="9 11">
    <name type="scientific">Catenibacterium mitsuokai</name>
    <dbReference type="NCBI Taxonomy" id="100886"/>
    <lineage>
        <taxon>Bacteria</taxon>
        <taxon>Bacillati</taxon>
        <taxon>Bacillota</taxon>
        <taxon>Erysipelotrichia</taxon>
        <taxon>Erysipelotrichales</taxon>
        <taxon>Coprobacillaceae</taxon>
        <taxon>Catenibacterium</taxon>
    </lineage>
</organism>
<evidence type="ECO:0000256" key="3">
    <source>
        <dbReference type="ARBA" id="ARBA00022722"/>
    </source>
</evidence>
<dbReference type="InterPro" id="IPR050180">
    <property type="entry name" value="RNR_Ribonuclease"/>
</dbReference>
<evidence type="ECO:0000256" key="5">
    <source>
        <dbReference type="ARBA" id="ARBA00022839"/>
    </source>
</evidence>
<dbReference type="InterPro" id="IPR001900">
    <property type="entry name" value="RNase_II/R"/>
</dbReference>
<accession>A0AAW4N073</accession>
<feature type="domain" description="S1 motif" evidence="8">
    <location>
        <begin position="613"/>
        <end position="693"/>
    </location>
</feature>
<dbReference type="RefSeq" id="WP_217748123.1">
    <property type="nucleotide sequence ID" value="NZ_JAHOEB010000076.1"/>
</dbReference>
<dbReference type="GO" id="GO:0005829">
    <property type="term" value="C:cytosol"/>
    <property type="evidence" value="ECO:0007669"/>
    <property type="project" value="TreeGrafter"/>
</dbReference>
<dbReference type="SMART" id="SM00955">
    <property type="entry name" value="RNB"/>
    <property type="match status" value="1"/>
</dbReference>
<dbReference type="Proteomes" id="UP001197492">
    <property type="component" value="Unassembled WGS sequence"/>
</dbReference>
<dbReference type="PROSITE" id="PS50126">
    <property type="entry name" value="S1"/>
    <property type="match status" value="1"/>
</dbReference>
<reference evidence="9 12" key="1">
    <citation type="submission" date="2021-06" db="EMBL/GenBank/DDBJ databases">
        <title>Collection of gut derived symbiotic bacterial strains cultured from healthy donors.</title>
        <authorList>
            <person name="Lin H."/>
            <person name="Littmann E."/>
            <person name="Pamer E.G."/>
        </authorList>
    </citation>
    <scope>NUCLEOTIDE SEQUENCE</scope>
    <source>
        <strain evidence="10 12">MSK.21.70</strain>
        <strain evidence="9">MSK.21.82</strain>
    </source>
</reference>
<dbReference type="PANTHER" id="PTHR23355">
    <property type="entry name" value="RIBONUCLEASE"/>
    <property type="match status" value="1"/>
</dbReference>
<comment type="similarity">
    <text evidence="7">Belongs to the RNR ribonuclease family. RNase R subfamily.</text>
</comment>
<dbReference type="GO" id="GO:0008859">
    <property type="term" value="F:exoribonuclease II activity"/>
    <property type="evidence" value="ECO:0007669"/>
    <property type="project" value="UniProtKB-UniRule"/>
</dbReference>
<comment type="catalytic activity">
    <reaction evidence="7">
        <text>Exonucleolytic cleavage in the 3'- to 5'-direction to yield nucleoside 5'-phosphates.</text>
        <dbReference type="EC" id="3.1.13.1"/>
    </reaction>
</comment>